<dbReference type="EMBL" id="JAEQMY010000099">
    <property type="protein sequence ID" value="MBL0407658.1"/>
    <property type="molecule type" value="Genomic_DNA"/>
</dbReference>
<name>A0A936ZAG6_9HYPH</name>
<dbReference type="GO" id="GO:0004803">
    <property type="term" value="F:transposase activity"/>
    <property type="evidence" value="ECO:0007669"/>
    <property type="project" value="InterPro"/>
</dbReference>
<gene>
    <name evidence="1" type="ORF">JKG68_27475</name>
</gene>
<dbReference type="SUPFAM" id="SSF48295">
    <property type="entry name" value="TrpR-like"/>
    <property type="match status" value="1"/>
</dbReference>
<organism evidence="1 2">
    <name type="scientific">Microvirga aerilata</name>
    <dbReference type="NCBI Taxonomy" id="670292"/>
    <lineage>
        <taxon>Bacteria</taxon>
        <taxon>Pseudomonadati</taxon>
        <taxon>Pseudomonadota</taxon>
        <taxon>Alphaproteobacteria</taxon>
        <taxon>Hyphomicrobiales</taxon>
        <taxon>Methylobacteriaceae</taxon>
        <taxon>Microvirga</taxon>
    </lineage>
</organism>
<evidence type="ECO:0000313" key="1">
    <source>
        <dbReference type="EMBL" id="MBL0407658.1"/>
    </source>
</evidence>
<dbReference type="Proteomes" id="UP000605848">
    <property type="component" value="Unassembled WGS sequence"/>
</dbReference>
<dbReference type="Pfam" id="PF01527">
    <property type="entry name" value="HTH_Tnp_1"/>
    <property type="match status" value="1"/>
</dbReference>
<dbReference type="GO" id="GO:0043565">
    <property type="term" value="F:sequence-specific DNA binding"/>
    <property type="evidence" value="ECO:0007669"/>
    <property type="project" value="InterPro"/>
</dbReference>
<proteinExistence type="predicted"/>
<dbReference type="GO" id="GO:0006313">
    <property type="term" value="P:DNA transposition"/>
    <property type="evidence" value="ECO:0007669"/>
    <property type="project" value="InterPro"/>
</dbReference>
<sequence>MSAISTYETETRAGKESAETVVKEIRRATLKHCSAEEIIRIVLEGLRGEDRVAELCRREDIPSNVYCRWFKGFLEAGKERLADDAAREATWTRRSYSDGERQD</sequence>
<comment type="caution">
    <text evidence="1">The sequence shown here is derived from an EMBL/GenBank/DDBJ whole genome shotgun (WGS) entry which is preliminary data.</text>
</comment>
<reference evidence="1" key="1">
    <citation type="submission" date="2021-01" db="EMBL/GenBank/DDBJ databases">
        <title>Microvirga sp.</title>
        <authorList>
            <person name="Kim M.K."/>
        </authorList>
    </citation>
    <scope>NUCLEOTIDE SEQUENCE</scope>
    <source>
        <strain evidence="1">5420S-16</strain>
    </source>
</reference>
<accession>A0A936ZAG6</accession>
<keyword evidence="2" id="KW-1185">Reference proteome</keyword>
<evidence type="ECO:0000313" key="2">
    <source>
        <dbReference type="Proteomes" id="UP000605848"/>
    </source>
</evidence>
<dbReference type="InterPro" id="IPR010921">
    <property type="entry name" value="Trp_repressor/repl_initiator"/>
</dbReference>
<dbReference type="AlphaFoldDB" id="A0A936ZAG6"/>
<protein>
    <submittedName>
        <fullName evidence="1">Transposase</fullName>
    </submittedName>
</protein>
<dbReference type="InterPro" id="IPR002514">
    <property type="entry name" value="Transposase_8"/>
</dbReference>